<dbReference type="RefSeq" id="WP_184834075.1">
    <property type="nucleotide sequence ID" value="NZ_JACHMN010000002.1"/>
</dbReference>
<reference evidence="2 3" key="1">
    <citation type="submission" date="2020-08" db="EMBL/GenBank/DDBJ databases">
        <title>Sequencing the genomes of 1000 actinobacteria strains.</title>
        <authorList>
            <person name="Klenk H.-P."/>
        </authorList>
    </citation>
    <scope>NUCLEOTIDE SEQUENCE [LARGE SCALE GENOMIC DNA]</scope>
    <source>
        <strain evidence="2 3">DSM 45362</strain>
    </source>
</reference>
<accession>A0A841BN78</accession>
<keyword evidence="3" id="KW-1185">Reference proteome</keyword>
<name>A0A841BN78_9ACTN</name>
<evidence type="ECO:0000313" key="3">
    <source>
        <dbReference type="Proteomes" id="UP000587527"/>
    </source>
</evidence>
<dbReference type="AlphaFoldDB" id="A0A841BN78"/>
<feature type="chain" id="PRO_5032740645" evidence="1">
    <location>
        <begin position="28"/>
        <end position="462"/>
    </location>
</feature>
<protein>
    <submittedName>
        <fullName evidence="2">Uncharacterized protein</fullName>
    </submittedName>
</protein>
<dbReference type="EMBL" id="JACHMN010000002">
    <property type="protein sequence ID" value="MBB5868270.1"/>
    <property type="molecule type" value="Genomic_DNA"/>
</dbReference>
<sequence length="462" mass="47242">MRILRGLVVGALVLAATPLASVSAAYAAAPGSSPLQTADMLDAKGTYYSLFPRRVLDTRTGTGAPKAVVKPGATVRLQVGGAGGVPTTGVAAVAVNLTVVGPTSAGYLTVFPTGAARPNASSINFAKGETRANSVIVALGTDGKIDIFNAVGSTHILIDVAGYYADATPLPDGAAVGGQLHPVTPQRLIDTRTSWHSMLPAGAAARVLIDYGPEITPHIRGVVVNVTAVTPTADGYLQAWSGDWGEQPTHSTLNFRKGSVVPNQAIVGTVPCLVLICGEPVRQQIMVWTSADTHVLVDIVAIIDDGTLPDGLRFEPRTPTRIVDTRTGTGLTKALGPNTAATVSVPNASIPAQTRAIAVNAAAVAPTADTFVTLWPWSPDETGRPDVSSLNAARGTTVANAAITPIGPGTGSPSNAFNVYNATGNTHVLVDLVGTFYPGTAAPAATGAAYTLIPHPAVLQQR</sequence>
<feature type="signal peptide" evidence="1">
    <location>
        <begin position="1"/>
        <end position="27"/>
    </location>
</feature>
<dbReference type="Proteomes" id="UP000587527">
    <property type="component" value="Unassembled WGS sequence"/>
</dbReference>
<keyword evidence="1" id="KW-0732">Signal</keyword>
<evidence type="ECO:0000313" key="2">
    <source>
        <dbReference type="EMBL" id="MBB5868270.1"/>
    </source>
</evidence>
<proteinExistence type="predicted"/>
<evidence type="ECO:0000256" key="1">
    <source>
        <dbReference type="SAM" id="SignalP"/>
    </source>
</evidence>
<comment type="caution">
    <text evidence="2">The sequence shown here is derived from an EMBL/GenBank/DDBJ whole genome shotgun (WGS) entry which is preliminary data.</text>
</comment>
<gene>
    <name evidence="2" type="ORF">F4553_001649</name>
</gene>
<organism evidence="2 3">
    <name type="scientific">Allocatelliglobosispora scoriae</name>
    <dbReference type="NCBI Taxonomy" id="643052"/>
    <lineage>
        <taxon>Bacteria</taxon>
        <taxon>Bacillati</taxon>
        <taxon>Actinomycetota</taxon>
        <taxon>Actinomycetes</taxon>
        <taxon>Micromonosporales</taxon>
        <taxon>Micromonosporaceae</taxon>
        <taxon>Allocatelliglobosispora</taxon>
    </lineage>
</organism>